<evidence type="ECO:0000313" key="1">
    <source>
        <dbReference type="EMBL" id="KAI8545470.1"/>
    </source>
</evidence>
<proteinExistence type="predicted"/>
<gene>
    <name evidence="1" type="ORF">RHMOL_Rhmol07G0042300</name>
</gene>
<dbReference type="Proteomes" id="UP001062846">
    <property type="component" value="Chromosome 7"/>
</dbReference>
<protein>
    <submittedName>
        <fullName evidence="1">Uncharacterized protein</fullName>
    </submittedName>
</protein>
<accession>A0ACC0MX48</accession>
<name>A0ACC0MX48_RHOML</name>
<reference evidence="1" key="1">
    <citation type="submission" date="2022-02" db="EMBL/GenBank/DDBJ databases">
        <title>Plant Genome Project.</title>
        <authorList>
            <person name="Zhang R.-G."/>
        </authorList>
    </citation>
    <scope>NUCLEOTIDE SEQUENCE</scope>
    <source>
        <strain evidence="1">AT1</strain>
    </source>
</reference>
<sequence>MLIVCSKLRFHAEGSRLDHQGISGNAIKPIAICCLNLRKLRLLGIRDVDGDAINALVKHCMNLIEIGFMDCHNIDEAALGNVVTLRFLSIAGTTRMNWGLVSQYWTKLPNLKGLDISRTNVTRSIVWMLLSSSTSLKVLCALHCPALEECDRGSNNYYPRGKLVIVFLRIFAKS</sequence>
<evidence type="ECO:0000313" key="2">
    <source>
        <dbReference type="Proteomes" id="UP001062846"/>
    </source>
</evidence>
<comment type="caution">
    <text evidence="1">The sequence shown here is derived from an EMBL/GenBank/DDBJ whole genome shotgun (WGS) entry which is preliminary data.</text>
</comment>
<keyword evidence="2" id="KW-1185">Reference proteome</keyword>
<organism evidence="1 2">
    <name type="scientific">Rhododendron molle</name>
    <name type="common">Chinese azalea</name>
    <name type="synonym">Azalea mollis</name>
    <dbReference type="NCBI Taxonomy" id="49168"/>
    <lineage>
        <taxon>Eukaryota</taxon>
        <taxon>Viridiplantae</taxon>
        <taxon>Streptophyta</taxon>
        <taxon>Embryophyta</taxon>
        <taxon>Tracheophyta</taxon>
        <taxon>Spermatophyta</taxon>
        <taxon>Magnoliopsida</taxon>
        <taxon>eudicotyledons</taxon>
        <taxon>Gunneridae</taxon>
        <taxon>Pentapetalae</taxon>
        <taxon>asterids</taxon>
        <taxon>Ericales</taxon>
        <taxon>Ericaceae</taxon>
        <taxon>Ericoideae</taxon>
        <taxon>Rhodoreae</taxon>
        <taxon>Rhododendron</taxon>
    </lineage>
</organism>
<dbReference type="EMBL" id="CM046394">
    <property type="protein sequence ID" value="KAI8545470.1"/>
    <property type="molecule type" value="Genomic_DNA"/>
</dbReference>